<feature type="compositionally biased region" description="Low complexity" evidence="1">
    <location>
        <begin position="268"/>
        <end position="296"/>
    </location>
</feature>
<gene>
    <name evidence="3" type="ORF">SM611_06765</name>
</gene>
<feature type="transmembrane region" description="Helical" evidence="2">
    <location>
        <begin position="20"/>
        <end position="37"/>
    </location>
</feature>
<sequence>MTGADENMPRKLPDLSTTQLIASAVATAVAAFGASYLGVYGTIIGAALMSVISTAGSAVGKHYLDQGREQIKELTHLQTAVRRRAAADGAAGRATSADPTRTAVWQGDPNATRLDPFGGDPNATRLDPGGDPNATRLDPREAVAGSLAEAAGEDAVREVVRRTAWRSTVEWARAHWVKLVVASAAVFAVVIGGITAIEASTGQPIGRSDRGLTVTNVLDGGGGGRTGDTPSQSPSDAPTTEPSGGPSRQPTDGTPSTEPTAPDPRPTDGPTGQPTQEPPTTSVPTAPSTPAPTGGPQDDGQGADVPQTPAG</sequence>
<protein>
    <submittedName>
        <fullName evidence="3">Uncharacterized protein</fullName>
    </submittedName>
</protein>
<dbReference type="EMBL" id="JAXCEI010000003">
    <property type="protein sequence ID" value="MFA1538628.1"/>
    <property type="molecule type" value="Genomic_DNA"/>
</dbReference>
<comment type="caution">
    <text evidence="3">The sequence shown here is derived from an EMBL/GenBank/DDBJ whole genome shotgun (WGS) entry which is preliminary data.</text>
</comment>
<feature type="compositionally biased region" description="Low complexity" evidence="1">
    <location>
        <begin position="87"/>
        <end position="98"/>
    </location>
</feature>
<feature type="transmembrane region" description="Helical" evidence="2">
    <location>
        <begin position="176"/>
        <end position="197"/>
    </location>
</feature>
<proteinExistence type="predicted"/>
<evidence type="ECO:0000256" key="1">
    <source>
        <dbReference type="SAM" id="MobiDB-lite"/>
    </source>
</evidence>
<feature type="region of interest" description="Disordered" evidence="1">
    <location>
        <begin position="201"/>
        <end position="311"/>
    </location>
</feature>
<keyword evidence="2" id="KW-0472">Membrane</keyword>
<keyword evidence="2" id="KW-0812">Transmembrane</keyword>
<reference evidence="3 4" key="1">
    <citation type="submission" date="2023-11" db="EMBL/GenBank/DDBJ databases">
        <title>Actinomadura monticuli sp. nov., isolated from volcanic ash.</title>
        <authorList>
            <person name="Lee S.D."/>
            <person name="Yang H."/>
            <person name="Kim I.S."/>
        </authorList>
    </citation>
    <scope>NUCLEOTIDE SEQUENCE [LARGE SCALE GENOMIC DNA]</scope>
    <source>
        <strain evidence="3 4">DLS-62</strain>
    </source>
</reference>
<keyword evidence="2" id="KW-1133">Transmembrane helix</keyword>
<feature type="compositionally biased region" description="Polar residues" evidence="1">
    <location>
        <begin position="230"/>
        <end position="258"/>
    </location>
</feature>
<accession>A0ABV4Q6C9</accession>
<name>A0ABV4Q6C9_9ACTN</name>
<feature type="region of interest" description="Disordered" evidence="1">
    <location>
        <begin position="86"/>
        <end position="137"/>
    </location>
</feature>
<evidence type="ECO:0000313" key="3">
    <source>
        <dbReference type="EMBL" id="MFA1538628.1"/>
    </source>
</evidence>
<dbReference type="RefSeq" id="WP_371948096.1">
    <property type="nucleotide sequence ID" value="NZ_JAXCEI010000003.1"/>
</dbReference>
<evidence type="ECO:0000313" key="4">
    <source>
        <dbReference type="Proteomes" id="UP001569963"/>
    </source>
</evidence>
<dbReference type="Proteomes" id="UP001569963">
    <property type="component" value="Unassembled WGS sequence"/>
</dbReference>
<keyword evidence="4" id="KW-1185">Reference proteome</keyword>
<evidence type="ECO:0000256" key="2">
    <source>
        <dbReference type="SAM" id="Phobius"/>
    </source>
</evidence>
<organism evidence="3 4">
    <name type="scientific">Actinomadura monticuli</name>
    <dbReference type="NCBI Taxonomy" id="3097367"/>
    <lineage>
        <taxon>Bacteria</taxon>
        <taxon>Bacillati</taxon>
        <taxon>Actinomycetota</taxon>
        <taxon>Actinomycetes</taxon>
        <taxon>Streptosporangiales</taxon>
        <taxon>Thermomonosporaceae</taxon>
        <taxon>Actinomadura</taxon>
    </lineage>
</organism>